<keyword evidence="3" id="KW-1185">Reference proteome</keyword>
<feature type="compositionally biased region" description="Basic residues" evidence="1">
    <location>
        <begin position="193"/>
        <end position="203"/>
    </location>
</feature>
<organism evidence="2 3">
    <name type="scientific">Gemmobacter aquatilis</name>
    <dbReference type="NCBI Taxonomy" id="933059"/>
    <lineage>
        <taxon>Bacteria</taxon>
        <taxon>Pseudomonadati</taxon>
        <taxon>Pseudomonadota</taxon>
        <taxon>Alphaproteobacteria</taxon>
        <taxon>Rhodobacterales</taxon>
        <taxon>Paracoccaceae</taxon>
        <taxon>Gemmobacter</taxon>
    </lineage>
</organism>
<dbReference type="AlphaFoldDB" id="A0A1H8EG97"/>
<evidence type="ECO:0000313" key="3">
    <source>
        <dbReference type="Proteomes" id="UP000198761"/>
    </source>
</evidence>
<feature type="region of interest" description="Disordered" evidence="1">
    <location>
        <begin position="164"/>
        <end position="203"/>
    </location>
</feature>
<evidence type="ECO:0008006" key="4">
    <source>
        <dbReference type="Google" id="ProtNLM"/>
    </source>
</evidence>
<proteinExistence type="predicted"/>
<name>A0A1H8EG97_9RHOB</name>
<reference evidence="2 3" key="1">
    <citation type="submission" date="2016-10" db="EMBL/GenBank/DDBJ databases">
        <authorList>
            <person name="de Groot N.N."/>
        </authorList>
    </citation>
    <scope>NUCLEOTIDE SEQUENCE [LARGE SCALE GENOMIC DNA]</scope>
    <source>
        <strain evidence="2 3">DSM 3857</strain>
    </source>
</reference>
<evidence type="ECO:0000256" key="1">
    <source>
        <dbReference type="SAM" id="MobiDB-lite"/>
    </source>
</evidence>
<dbReference type="EMBL" id="FOCE01000003">
    <property type="protein sequence ID" value="SEN18493.1"/>
    <property type="molecule type" value="Genomic_DNA"/>
</dbReference>
<protein>
    <recommendedName>
        <fullName evidence="4">HEPN domain-containing protein</fullName>
    </recommendedName>
</protein>
<evidence type="ECO:0000313" key="2">
    <source>
        <dbReference type="EMBL" id="SEN18493.1"/>
    </source>
</evidence>
<accession>A0A1H8EG97</accession>
<sequence>MTDNASGLLRAAHRSLAAANEDDFEFRRAISASYYAVYHQLAQSFADALVGEVEDERPNRAWIEVYRGLDHSACLHACKLAVSRKVSFPEALLAVADEFGQLQIARQEADYHPQLKLERHAADMCVQLAESCVSKLRTTSRHDIVAFAAWVLITTKGAKLARDSLYPVSNSVPPAKSKPGQAQSRHGSGGSSRPRKPTHSRRH</sequence>
<dbReference type="Gene3D" id="1.20.120.330">
    <property type="entry name" value="Nucleotidyltransferases domain 2"/>
    <property type="match status" value="1"/>
</dbReference>
<gene>
    <name evidence="2" type="ORF">SAMN04488103_103311</name>
</gene>
<dbReference type="Proteomes" id="UP000198761">
    <property type="component" value="Unassembled WGS sequence"/>
</dbReference>